<dbReference type="GeneID" id="114247404"/>
<dbReference type="Proteomes" id="UP000504629">
    <property type="component" value="Unplaced"/>
</dbReference>
<dbReference type="Pfam" id="PF09779">
    <property type="entry name" value="Ima1_N"/>
    <property type="match status" value="1"/>
</dbReference>
<feature type="transmembrane region" description="Helical" evidence="8">
    <location>
        <begin position="6"/>
        <end position="25"/>
    </location>
</feature>
<dbReference type="InterPro" id="IPR040041">
    <property type="entry name" value="TMEM201"/>
</dbReference>
<dbReference type="GO" id="GO:0005637">
    <property type="term" value="C:nuclear inner membrane"/>
    <property type="evidence" value="ECO:0007669"/>
    <property type="project" value="UniProtKB-SubCell"/>
</dbReference>
<comment type="subcellular location">
    <subcellularLocation>
        <location evidence="1">Nucleus inner membrane</location>
        <topology evidence="1">Multi-pass membrane protein</topology>
    </subcellularLocation>
</comment>
<dbReference type="OrthoDB" id="5966927at2759"/>
<keyword evidence="4 8" id="KW-1133">Transmembrane helix</keyword>
<evidence type="ECO:0000313" key="10">
    <source>
        <dbReference type="Proteomes" id="UP000504629"/>
    </source>
</evidence>
<dbReference type="RefSeq" id="XP_028036171.1">
    <property type="nucleotide sequence ID" value="XM_028180370.1"/>
</dbReference>
<proteinExistence type="inferred from homology"/>
<comment type="similarity">
    <text evidence="2">Belongs to the TMEM201 family.</text>
</comment>
<evidence type="ECO:0000256" key="5">
    <source>
        <dbReference type="ARBA" id="ARBA00023136"/>
    </source>
</evidence>
<evidence type="ECO:0000313" key="11">
    <source>
        <dbReference type="RefSeq" id="XP_028036171.1"/>
    </source>
</evidence>
<evidence type="ECO:0000256" key="1">
    <source>
        <dbReference type="ARBA" id="ARBA00004473"/>
    </source>
</evidence>
<keyword evidence="5 8" id="KW-0472">Membrane</keyword>
<reference evidence="11" key="1">
    <citation type="submission" date="2025-08" db="UniProtKB">
        <authorList>
            <consortium name="RefSeq"/>
        </authorList>
    </citation>
    <scope>IDENTIFICATION</scope>
    <source>
        <tissue evidence="11">Silk gland</tissue>
    </source>
</reference>
<evidence type="ECO:0000256" key="3">
    <source>
        <dbReference type="ARBA" id="ARBA00022692"/>
    </source>
</evidence>
<dbReference type="AlphaFoldDB" id="A0A6J2K1R4"/>
<name>A0A6J2K1R4_BOMMA</name>
<sequence>MHEMESILIFITSAMCITLIFKLIYNLRLLLSWRVNCWFCNSNFWVKFIERNSWTCPKCEQYNGFTEDGDYNKPIVNNVEETPKTPKVFQRTLPNNGLCKMCNINQQLKVTQLANFVPMNEKKYDEEIENYRLQLEKAYKLCSPCKRVVQMKLNKEKETLLGSKLLEQRTPEKKQNKINENQLFKNFINKSSTFIATILFILVCTEFYKIISEIDNLSSTIKNIRLIMTGLLERLFTIMKMKTIQTFPFLENYEITTSMYSYMPLPNVFKYKDIDFWNITTQKTLGGLVCSIQIVGNMWNVNTMKYTIILDGLWLVFVFMSTADHVLLDPLYICGVKMASILMILLVYKQMQSKKINRITKVNFSPKQVNNRVTSENASMDEEDSFNLDTDDDVSLSKFGIPHFTDSSTETGSPLNTSLINGRSFTPRSESLWTKPNLNSTFCVNSVTSKSPTSIPETVFAKPIFKKYQKLAKDDSDSELDESISSLCIGSPSKSKKKTNSIFSLRKFAATPSFVAPRPVTGARPLISPSKLGHGTSWVAGGYWGAEGERITDLNGSRSSSQSSGFESQTSSMNQRNLFSQPPSCEESVCSEPMELDRFPNMSFFSKTQPQFFPRMNSPIFPQMQYNSHVQIPQTRFVPPTNSQNSFIHRPQSHVHVFKTPGGSGLIKLPQVDKFTTR</sequence>
<organism evidence="10 11">
    <name type="scientific">Bombyx mandarina</name>
    <name type="common">Wild silk moth</name>
    <name type="synonym">Wild silkworm</name>
    <dbReference type="NCBI Taxonomy" id="7092"/>
    <lineage>
        <taxon>Eukaryota</taxon>
        <taxon>Metazoa</taxon>
        <taxon>Ecdysozoa</taxon>
        <taxon>Arthropoda</taxon>
        <taxon>Hexapoda</taxon>
        <taxon>Insecta</taxon>
        <taxon>Pterygota</taxon>
        <taxon>Neoptera</taxon>
        <taxon>Endopterygota</taxon>
        <taxon>Lepidoptera</taxon>
        <taxon>Glossata</taxon>
        <taxon>Ditrysia</taxon>
        <taxon>Bombycoidea</taxon>
        <taxon>Bombycidae</taxon>
        <taxon>Bombycinae</taxon>
        <taxon>Bombyx</taxon>
    </lineage>
</organism>
<protein>
    <submittedName>
        <fullName evidence="11">Transmembrane protein 201 homolog</fullName>
    </submittedName>
</protein>
<evidence type="ECO:0000256" key="7">
    <source>
        <dbReference type="SAM" id="MobiDB-lite"/>
    </source>
</evidence>
<dbReference type="PANTHER" id="PTHR28646:SF1">
    <property type="entry name" value="TRANSMEMBRANE PROTEIN 201"/>
    <property type="match status" value="1"/>
</dbReference>
<feature type="transmembrane region" description="Helical" evidence="8">
    <location>
        <begin position="330"/>
        <end position="348"/>
    </location>
</feature>
<feature type="compositionally biased region" description="Low complexity" evidence="7">
    <location>
        <begin position="557"/>
        <end position="572"/>
    </location>
</feature>
<keyword evidence="10" id="KW-1185">Reference proteome</keyword>
<evidence type="ECO:0000259" key="9">
    <source>
        <dbReference type="Pfam" id="PF09779"/>
    </source>
</evidence>
<feature type="compositionally biased region" description="Polar residues" evidence="7">
    <location>
        <begin position="573"/>
        <end position="583"/>
    </location>
</feature>
<keyword evidence="6" id="KW-0539">Nucleus</keyword>
<evidence type="ECO:0000256" key="2">
    <source>
        <dbReference type="ARBA" id="ARBA00007600"/>
    </source>
</evidence>
<feature type="region of interest" description="Disordered" evidence="7">
    <location>
        <begin position="551"/>
        <end position="586"/>
    </location>
</feature>
<dbReference type="GO" id="GO:0051015">
    <property type="term" value="F:actin filament binding"/>
    <property type="evidence" value="ECO:0007669"/>
    <property type="project" value="TreeGrafter"/>
</dbReference>
<evidence type="ECO:0000256" key="8">
    <source>
        <dbReference type="SAM" id="Phobius"/>
    </source>
</evidence>
<dbReference type="InterPro" id="IPR018617">
    <property type="entry name" value="Ima1_N"/>
</dbReference>
<gene>
    <name evidence="11" type="primary">LOC114247404</name>
</gene>
<evidence type="ECO:0000256" key="6">
    <source>
        <dbReference type="ARBA" id="ARBA00023242"/>
    </source>
</evidence>
<dbReference type="PANTHER" id="PTHR28646">
    <property type="entry name" value="TRANSMEMBRANE PROTEIN 201"/>
    <property type="match status" value="1"/>
</dbReference>
<dbReference type="GO" id="GO:0005521">
    <property type="term" value="F:lamin binding"/>
    <property type="evidence" value="ECO:0007669"/>
    <property type="project" value="TreeGrafter"/>
</dbReference>
<feature type="domain" description="Ima1 N-terminal" evidence="9">
    <location>
        <begin position="35"/>
        <end position="149"/>
    </location>
</feature>
<accession>A0A6J2K1R4</accession>
<evidence type="ECO:0000256" key="4">
    <source>
        <dbReference type="ARBA" id="ARBA00022989"/>
    </source>
</evidence>
<dbReference type="KEGG" id="bman:114247404"/>
<keyword evidence="3 8" id="KW-0812">Transmembrane</keyword>
<dbReference type="GO" id="GO:0030473">
    <property type="term" value="P:nuclear migration along microtubule"/>
    <property type="evidence" value="ECO:0007669"/>
    <property type="project" value="TreeGrafter"/>
</dbReference>